<feature type="compositionally biased region" description="Polar residues" evidence="8">
    <location>
        <begin position="764"/>
        <end position="780"/>
    </location>
</feature>
<dbReference type="SMART" id="SM00228">
    <property type="entry name" value="PDZ"/>
    <property type="match status" value="1"/>
</dbReference>
<proteinExistence type="predicted"/>
<feature type="compositionally biased region" description="Low complexity" evidence="8">
    <location>
        <begin position="1253"/>
        <end position="1282"/>
    </location>
</feature>
<organism evidence="11">
    <name type="scientific">Culicoides sonorensis</name>
    <name type="common">Biting midge</name>
    <dbReference type="NCBI Taxonomy" id="179676"/>
    <lineage>
        <taxon>Eukaryota</taxon>
        <taxon>Metazoa</taxon>
        <taxon>Ecdysozoa</taxon>
        <taxon>Arthropoda</taxon>
        <taxon>Hexapoda</taxon>
        <taxon>Insecta</taxon>
        <taxon>Pterygota</taxon>
        <taxon>Neoptera</taxon>
        <taxon>Endopterygota</taxon>
        <taxon>Diptera</taxon>
        <taxon>Nematocera</taxon>
        <taxon>Chironomoidea</taxon>
        <taxon>Ceratopogonidae</taxon>
        <taxon>Ceratopogoninae</taxon>
        <taxon>Culicoides</taxon>
        <taxon>Monoculicoides</taxon>
    </lineage>
</organism>
<evidence type="ECO:0000256" key="3">
    <source>
        <dbReference type="ARBA" id="ARBA00022723"/>
    </source>
</evidence>
<feature type="compositionally biased region" description="Polar residues" evidence="8">
    <location>
        <begin position="513"/>
        <end position="528"/>
    </location>
</feature>
<feature type="domain" description="LIM zinc-binding" evidence="9">
    <location>
        <begin position="372"/>
        <end position="433"/>
    </location>
</feature>
<dbReference type="GO" id="GO:0051371">
    <property type="term" value="F:muscle alpha-actinin binding"/>
    <property type="evidence" value="ECO:0007669"/>
    <property type="project" value="TreeGrafter"/>
</dbReference>
<sequence length="1734" mass="191744">MAQLITVRLTRNDNQPWGFRLQGGKDFGSPLALQKVNVGSIADKAGLLAGDALIKVNNEELFNLRHKDAQDAIVRAGASFELTVSRGGSTWKPAVTPLTSPVPTSAGVNVLTKTSLQAKPGQNPAAIGTGHNTAARPFASKEPSVKSVVNKQYNSPVAMYSDETIAETLSAQTEVLAGGVLGVNFKKNEKVYNSAQSEVFKMLQEQGNEPEPARPSSVYSPSSHFPQHPLNDQHSSVSDGVTKHVTAPVNVPKPPSNNGLPPGQNICADCERLIVHAVGCRAKERSSTPSFVQKFEKKFAYTPSASPYFTGGKTPEPFESHEDENQVKEPRHPTSADVPKNEEAPNRPPIQTTTNMNKKEVTKDTTTTKNTTTTEATDKDINGVFVRIKDKNLHVECFKCSTCGSSLKNQGYYNFNNKLYCDIHAKLAAMSSPPPNTNGLVPVTVPPKAPTSTISSALNAHAGALNGSSVAPAVPTTAHCVTVEIAWATPSHSRTSSMSSGYGNSNSSLKNSPIVQSPSHSRQSSGVSLSDLKLIDNLDGSNSQQVSDEEKESEISGNLYYKTINGGIIRSVKPPNKNNGEFKYKLPSSISGPKPFSYAPVPAPAPVSAPKSPIAYPPPAAPAWTAPVSAPVQTAPAWTPAPAPVNEAAKAPAAQQLQGKLNVFRQPQPQSQAPTATPKRVNDRFPCKNLPAGGSPRFPCYKCKSQPSIEIDSVVPEQQQQQQQQPQQQEEVKEEPQTVQNQSVSEEAQNQQQQQVQESLNNSRRASINQTQEEQLTQRKVSQVEQQVRLQQQVEQQSYASQSETMRRGSIQDRQSKFEQPVQQETIQQQAPKQSPPKQQQEQQQPQETSELDKEVQDTVAPRIRIVEPRWRTPSRQYLHEFEASSSSGQQNEVFSSDPNEMLRPTTPSSRPWTPSSRSQHRSSHIPYYQEQLAWEEGVALSKEFEKKLRTPSPNPMMMRPKSPAFGPPPNPLLLIHPQTRDEGKDLSGKYLSGTKLLSPMWETQHYKNEYLGVDTDNPYYEKQQKSSSQKYYESPEMIQRQRVGDTQVETRARESHAEQQKKAEMERSSVQQVGNATIQRKTRVVEEFEHTSSAKTVEVQKTKGATLTIQDDEFPPRGFVAQQARRLSTADSDTTSNNITKRQVGGGQEPRDYTVPTFQSQVSVQQQSSSQMQSYSAQSNTTNSQISQYSFPTQSGMVPPPGFPTSAQASQITNVIQRQQQQAASSFNTNTTNKATLPQPQQATNNNSDRQSNNLPSSLNNNNKNYEPSPISSSNTNPSKKTSSDPVPGLGGISGKPYNVQNVTQPKRGRGILNQAAVGRAPVCGCCSDIKPMKMVGNPTEMLEQSVRELKLNNGKPSSKFKNDASQVISAMLEARLKLTQPKPLQKEIPLPPLPKSSPPKHDTVTLHSSINNKLRNMKKLNENIGEEREKLDEKILSIIPTTTEVDVFVKRNSINNNNNNKSHASNRLSYVETFNNNNNKIDTNDKENEKINKNSAETNNKIVNGIQNGELPICCKCNVKITTGPFITALGRIWCPEHFICVNANCKRPLADIGFVEEKGDLYCEYCFEQYLAPNCSKCVKKIKGDCLNAIGRQFHPECFTCSYCGKLFGNSPFFLEEGEPYCQNDWNELFTTKCFACGFPVEAGDRWVEALNNNYHSQCFNCTMCKKNLEGQSFYAKGGRPFCKNHAQYNYLKKKTQFIINLNISKYFNTITHIMYVNNKIKTILKFKFKH</sequence>
<dbReference type="PROSITE" id="PS50106">
    <property type="entry name" value="PDZ"/>
    <property type="match status" value="1"/>
</dbReference>
<dbReference type="InterPro" id="IPR050604">
    <property type="entry name" value="PDZ-LIM_domain"/>
</dbReference>
<feature type="compositionally biased region" description="Low complexity" evidence="8">
    <location>
        <begin position="1160"/>
        <end position="1180"/>
    </location>
</feature>
<dbReference type="PROSITE" id="PS00478">
    <property type="entry name" value="LIM_DOMAIN_1"/>
    <property type="match status" value="1"/>
</dbReference>
<accession>A0A336MCQ4</accession>
<dbReference type="Gene3D" id="2.10.110.10">
    <property type="entry name" value="Cysteine Rich Protein"/>
    <property type="match status" value="4"/>
</dbReference>
<evidence type="ECO:0000256" key="4">
    <source>
        <dbReference type="ARBA" id="ARBA00022833"/>
    </source>
</evidence>
<dbReference type="GO" id="GO:0030018">
    <property type="term" value="C:Z disc"/>
    <property type="evidence" value="ECO:0007669"/>
    <property type="project" value="TreeGrafter"/>
</dbReference>
<comment type="subcellular location">
    <subcellularLocation>
        <location evidence="1">Cytoplasm</location>
    </subcellularLocation>
</comment>
<dbReference type="CDD" id="cd09455">
    <property type="entry name" value="LIM1_Enigma_like_1"/>
    <property type="match status" value="1"/>
</dbReference>
<feature type="compositionally biased region" description="Low complexity" evidence="8">
    <location>
        <begin position="492"/>
        <end position="512"/>
    </location>
</feature>
<keyword evidence="3 6" id="KW-0479">Metal-binding</keyword>
<feature type="region of interest" description="Disordered" evidence="8">
    <location>
        <begin position="492"/>
        <end position="528"/>
    </location>
</feature>
<dbReference type="InterPro" id="IPR001781">
    <property type="entry name" value="Znf_LIM"/>
</dbReference>
<dbReference type="GO" id="GO:0061061">
    <property type="term" value="P:muscle structure development"/>
    <property type="evidence" value="ECO:0007669"/>
    <property type="project" value="TreeGrafter"/>
</dbReference>
<dbReference type="FunFam" id="2.30.42.10:FF:000055">
    <property type="entry name" value="PDZ and LIM domain protein 3"/>
    <property type="match status" value="1"/>
</dbReference>
<feature type="compositionally biased region" description="Polar residues" evidence="8">
    <location>
        <begin position="884"/>
        <end position="899"/>
    </location>
</feature>
<dbReference type="Pfam" id="PF00412">
    <property type="entry name" value="LIM"/>
    <property type="match status" value="4"/>
</dbReference>
<feature type="compositionally biased region" description="Low complexity" evidence="8">
    <location>
        <begin position="635"/>
        <end position="654"/>
    </location>
</feature>
<gene>
    <name evidence="11" type="primary">CSON014743</name>
</gene>
<dbReference type="SUPFAM" id="SSF57716">
    <property type="entry name" value="Glucocorticoid receptor-like (DNA-binding domain)"/>
    <property type="match status" value="3"/>
</dbReference>
<dbReference type="InterPro" id="IPR031847">
    <property type="entry name" value="PDLI1-4/Zasp-like_mid"/>
</dbReference>
<dbReference type="SMART" id="SM00132">
    <property type="entry name" value="LIM"/>
    <property type="match status" value="4"/>
</dbReference>
<feature type="region of interest" description="Disordered" evidence="8">
    <location>
        <begin position="204"/>
        <end position="238"/>
    </location>
</feature>
<feature type="domain" description="PDZ" evidence="10">
    <location>
        <begin position="6"/>
        <end position="88"/>
    </location>
</feature>
<reference evidence="11" key="1">
    <citation type="submission" date="2018-07" db="EMBL/GenBank/DDBJ databases">
        <authorList>
            <person name="Quirk P.G."/>
            <person name="Krulwich T.A."/>
        </authorList>
    </citation>
    <scope>NUCLEOTIDE SEQUENCE</scope>
</reference>
<dbReference type="FunFam" id="2.10.110.10:FF:000069">
    <property type="entry name" value="Uncharacterized protein, isoform Z"/>
    <property type="match status" value="1"/>
</dbReference>
<feature type="region of interest" description="Disordered" evidence="8">
    <location>
        <begin position="1125"/>
        <end position="1305"/>
    </location>
</feature>
<feature type="compositionally biased region" description="Low complexity" evidence="8">
    <location>
        <begin position="820"/>
        <end position="848"/>
    </location>
</feature>
<evidence type="ECO:0000313" key="11">
    <source>
        <dbReference type="EMBL" id="SSX27700.1"/>
    </source>
</evidence>
<feature type="compositionally biased region" description="Basic and acidic residues" evidence="8">
    <location>
        <begin position="1049"/>
        <end position="1068"/>
    </location>
</feature>
<evidence type="ECO:0000256" key="7">
    <source>
        <dbReference type="SAM" id="Coils"/>
    </source>
</evidence>
<dbReference type="CDD" id="cd09461">
    <property type="entry name" value="LIM3_Enigma_like_1"/>
    <property type="match status" value="1"/>
</dbReference>
<keyword evidence="2" id="KW-0963">Cytoplasm</keyword>
<dbReference type="FunFam" id="2.10.110.10:FF:000020">
    <property type="entry name" value="PDZ and LIM domain protein 5"/>
    <property type="match status" value="1"/>
</dbReference>
<dbReference type="FunFam" id="2.10.110.10:FF:000060">
    <property type="entry name" value="Uncharacterized protein, isoform Z"/>
    <property type="match status" value="1"/>
</dbReference>
<feature type="compositionally biased region" description="Low complexity" evidence="8">
    <location>
        <begin position="714"/>
        <end position="729"/>
    </location>
</feature>
<feature type="domain" description="LIM zinc-binding" evidence="9">
    <location>
        <begin position="1636"/>
        <end position="1696"/>
    </location>
</feature>
<feature type="compositionally biased region" description="Low complexity" evidence="8">
    <location>
        <begin position="666"/>
        <end position="678"/>
    </location>
</feature>
<feature type="compositionally biased region" description="Basic and acidic residues" evidence="8">
    <location>
        <begin position="316"/>
        <end position="345"/>
    </location>
</feature>
<feature type="compositionally biased region" description="Polar residues" evidence="8">
    <location>
        <begin position="217"/>
        <end position="238"/>
    </location>
</feature>
<feature type="compositionally biased region" description="Polar residues" evidence="8">
    <location>
        <begin position="1126"/>
        <end position="1142"/>
    </location>
</feature>
<evidence type="ECO:0000256" key="6">
    <source>
        <dbReference type="PROSITE-ProRule" id="PRU00125"/>
    </source>
</evidence>
<dbReference type="GO" id="GO:0005912">
    <property type="term" value="C:adherens junction"/>
    <property type="evidence" value="ECO:0007669"/>
    <property type="project" value="TreeGrafter"/>
</dbReference>
<feature type="compositionally biased region" description="Polar residues" evidence="8">
    <location>
        <begin position="1181"/>
        <end position="1197"/>
    </location>
</feature>
<dbReference type="CDD" id="cd23068">
    <property type="entry name" value="PDZ_ZASP52-like"/>
    <property type="match status" value="1"/>
</dbReference>
<evidence type="ECO:0000256" key="8">
    <source>
        <dbReference type="SAM" id="MobiDB-lite"/>
    </source>
</evidence>
<keyword evidence="7" id="KW-0175">Coiled coil</keyword>
<dbReference type="InterPro" id="IPR036034">
    <property type="entry name" value="PDZ_sf"/>
</dbReference>
<feature type="compositionally biased region" description="Polar residues" evidence="8">
    <location>
        <begin position="1206"/>
        <end position="1217"/>
    </location>
</feature>
<dbReference type="InterPro" id="IPR001478">
    <property type="entry name" value="PDZ"/>
</dbReference>
<dbReference type="Gene3D" id="2.30.42.10">
    <property type="match status" value="1"/>
</dbReference>
<dbReference type="GO" id="GO:0003779">
    <property type="term" value="F:actin binding"/>
    <property type="evidence" value="ECO:0007669"/>
    <property type="project" value="TreeGrafter"/>
</dbReference>
<dbReference type="EMBL" id="UFQT01000865">
    <property type="protein sequence ID" value="SSX27700.1"/>
    <property type="molecule type" value="Genomic_DNA"/>
</dbReference>
<evidence type="ECO:0000259" key="10">
    <source>
        <dbReference type="PROSITE" id="PS50106"/>
    </source>
</evidence>
<dbReference type="PANTHER" id="PTHR24214">
    <property type="entry name" value="PDZ AND LIM DOMAIN PROTEIN ZASP"/>
    <property type="match status" value="1"/>
</dbReference>
<dbReference type="Pfam" id="PF15936">
    <property type="entry name" value="DUF4749"/>
    <property type="match status" value="1"/>
</dbReference>
<dbReference type="FunFam" id="2.10.110.10:FF:000073">
    <property type="entry name" value="Uncharacterized protein, isoform Z"/>
    <property type="match status" value="1"/>
</dbReference>
<evidence type="ECO:0000259" key="9">
    <source>
        <dbReference type="PROSITE" id="PS50023"/>
    </source>
</evidence>
<dbReference type="CDD" id="cd08368">
    <property type="entry name" value="LIM"/>
    <property type="match status" value="1"/>
</dbReference>
<dbReference type="GO" id="GO:0001725">
    <property type="term" value="C:stress fiber"/>
    <property type="evidence" value="ECO:0007669"/>
    <property type="project" value="TreeGrafter"/>
</dbReference>
<dbReference type="VEuPathDB" id="VectorBase:CSON014743"/>
<feature type="domain" description="LIM zinc-binding" evidence="9">
    <location>
        <begin position="1576"/>
        <end position="1635"/>
    </location>
</feature>
<feature type="compositionally biased region" description="Basic and acidic residues" evidence="8">
    <location>
        <begin position="805"/>
        <end position="817"/>
    </location>
</feature>
<feature type="region of interest" description="Disordered" evidence="8">
    <location>
        <begin position="303"/>
        <end position="371"/>
    </location>
</feature>
<protein>
    <submittedName>
        <fullName evidence="11">CSON014743 protein</fullName>
    </submittedName>
</protein>
<dbReference type="SMART" id="SM00735">
    <property type="entry name" value="ZM"/>
    <property type="match status" value="1"/>
</dbReference>
<dbReference type="InterPro" id="IPR006643">
    <property type="entry name" value="Zasp-like_motif"/>
</dbReference>
<feature type="region of interest" description="Disordered" evidence="8">
    <location>
        <begin position="1043"/>
        <end position="1077"/>
    </location>
</feature>
<evidence type="ECO:0000256" key="1">
    <source>
        <dbReference type="ARBA" id="ARBA00004496"/>
    </source>
</evidence>
<feature type="coiled-coil region" evidence="7">
    <location>
        <begin position="1412"/>
        <end position="1439"/>
    </location>
</feature>
<dbReference type="GO" id="GO:0031941">
    <property type="term" value="C:filamentous actin"/>
    <property type="evidence" value="ECO:0007669"/>
    <property type="project" value="TreeGrafter"/>
</dbReference>
<feature type="compositionally biased region" description="Low complexity" evidence="8">
    <location>
        <begin position="737"/>
        <end position="763"/>
    </location>
</feature>
<feature type="region of interest" description="Disordered" evidence="8">
    <location>
        <begin position="635"/>
        <end position="923"/>
    </location>
</feature>
<evidence type="ECO:0000256" key="2">
    <source>
        <dbReference type="ARBA" id="ARBA00022490"/>
    </source>
</evidence>
<dbReference type="PANTHER" id="PTHR24214:SF38">
    <property type="entry name" value="PDZ AND LIM DOMAIN PROTEIN ZASP-RELATED"/>
    <property type="match status" value="1"/>
</dbReference>
<dbReference type="GO" id="GO:0046872">
    <property type="term" value="F:metal ion binding"/>
    <property type="evidence" value="ECO:0007669"/>
    <property type="project" value="UniProtKB-KW"/>
</dbReference>
<evidence type="ECO:0000256" key="5">
    <source>
        <dbReference type="ARBA" id="ARBA00023038"/>
    </source>
</evidence>
<name>A0A336MCQ4_CULSO</name>
<dbReference type="SUPFAM" id="SSF50156">
    <property type="entry name" value="PDZ domain-like"/>
    <property type="match status" value="1"/>
</dbReference>
<keyword evidence="5 6" id="KW-0440">LIM domain</keyword>
<dbReference type="GO" id="GO:0030036">
    <property type="term" value="P:actin cytoskeleton organization"/>
    <property type="evidence" value="ECO:0007669"/>
    <property type="project" value="TreeGrafter"/>
</dbReference>
<feature type="compositionally biased region" description="Low complexity" evidence="8">
    <location>
        <begin position="904"/>
        <end position="918"/>
    </location>
</feature>
<keyword evidence="4 6" id="KW-0862">Zinc</keyword>
<feature type="compositionally biased region" description="Polar residues" evidence="8">
    <location>
        <begin position="1224"/>
        <end position="1252"/>
    </location>
</feature>
<dbReference type="PROSITE" id="PS50023">
    <property type="entry name" value="LIM_DOMAIN_2"/>
    <property type="match status" value="3"/>
</dbReference>
<dbReference type="Pfam" id="PF00595">
    <property type="entry name" value="PDZ"/>
    <property type="match status" value="1"/>
</dbReference>
<feature type="compositionally biased region" description="Low complexity" evidence="8">
    <location>
        <begin position="781"/>
        <end position="803"/>
    </location>
</feature>